<keyword evidence="4" id="KW-0812">Transmembrane</keyword>
<evidence type="ECO:0000313" key="6">
    <source>
        <dbReference type="Proteomes" id="UP000198553"/>
    </source>
</evidence>
<dbReference type="InterPro" id="IPR051201">
    <property type="entry name" value="Chloro_Bact_Ser_Proteases"/>
</dbReference>
<organism evidence="5 6">
    <name type="scientific">Mesobacillus persicus</name>
    <dbReference type="NCBI Taxonomy" id="930146"/>
    <lineage>
        <taxon>Bacteria</taxon>
        <taxon>Bacillati</taxon>
        <taxon>Bacillota</taxon>
        <taxon>Bacilli</taxon>
        <taxon>Bacillales</taxon>
        <taxon>Bacillaceae</taxon>
        <taxon>Mesobacillus</taxon>
    </lineage>
</organism>
<name>A0A1H7VUA5_9BACI</name>
<evidence type="ECO:0000313" key="5">
    <source>
        <dbReference type="EMBL" id="SEM12358.1"/>
    </source>
</evidence>
<dbReference type="EMBL" id="FOBW01000001">
    <property type="protein sequence ID" value="SEM12358.1"/>
    <property type="molecule type" value="Genomic_DNA"/>
</dbReference>
<dbReference type="SUPFAM" id="SSF50494">
    <property type="entry name" value="Trypsin-like serine proteases"/>
    <property type="match status" value="1"/>
</dbReference>
<dbReference type="STRING" id="930146.SAMN05192533_101100"/>
<keyword evidence="1" id="KW-0645">Protease</keyword>
<dbReference type="Gene3D" id="2.40.10.120">
    <property type="match status" value="1"/>
</dbReference>
<dbReference type="PRINTS" id="PR00834">
    <property type="entry name" value="PROTEASES2C"/>
</dbReference>
<evidence type="ECO:0000256" key="2">
    <source>
        <dbReference type="ARBA" id="ARBA00022801"/>
    </source>
</evidence>
<sequence length="376" mass="41176">MKQWIISIVSTLLIFGGGFYAFLFLKEDIPKQLTASSNLVTEKDATIPNQQETKDFKEIIHQTQKLVVKIELEDGSLGSGFLYNDKGDIVTNAHVVTNAKEVKVKSTDSKEFTGKVIGISNDTDIAIVRVPGLEKVEPLKISRSRKAEIGDEVLALGSPLGFQNTVTTGIISGLDRDLNIDPFDYDDVYQISAPIAPGNSGGPLIDRKTGEVLGINSAASNQGTIGFSIPIVDVLPLIEAWSETPMTTLPNVTYKAEESLYEGTDSVGDYAEYVIYYFYESLNLGDYVTAYSLLGSSWQSTTSYEHFRKGYINTTAVFVEDITVTTEGDSANVIALISAEERNKDSSKSANYKVTYELSYENDQLKIISGKGETLE</sequence>
<gene>
    <name evidence="5" type="ORF">SAMN05192533_101100</name>
</gene>
<dbReference type="GO" id="GO:0006508">
    <property type="term" value="P:proteolysis"/>
    <property type="evidence" value="ECO:0007669"/>
    <property type="project" value="UniProtKB-KW"/>
</dbReference>
<dbReference type="Pfam" id="PF13365">
    <property type="entry name" value="Trypsin_2"/>
    <property type="match status" value="1"/>
</dbReference>
<dbReference type="Proteomes" id="UP000198553">
    <property type="component" value="Unassembled WGS sequence"/>
</dbReference>
<accession>A0A1H7VUA5</accession>
<dbReference type="RefSeq" id="WP_090740107.1">
    <property type="nucleotide sequence ID" value="NZ_FOBW01000001.1"/>
</dbReference>
<keyword evidence="4" id="KW-1133">Transmembrane helix</keyword>
<protein>
    <submittedName>
        <fullName evidence="5">Trypsin-like peptidase domain-containing protein</fullName>
    </submittedName>
</protein>
<evidence type="ECO:0000256" key="1">
    <source>
        <dbReference type="ARBA" id="ARBA00022670"/>
    </source>
</evidence>
<keyword evidence="6" id="KW-1185">Reference proteome</keyword>
<reference evidence="6" key="1">
    <citation type="submission" date="2016-10" db="EMBL/GenBank/DDBJ databases">
        <authorList>
            <person name="Varghese N."/>
            <person name="Submissions S."/>
        </authorList>
    </citation>
    <scope>NUCLEOTIDE SEQUENCE [LARGE SCALE GENOMIC DNA]</scope>
    <source>
        <strain evidence="6">B48,IBRC-M 10115,DSM 25386,CECT 8001</strain>
    </source>
</reference>
<proteinExistence type="predicted"/>
<dbReference type="InterPro" id="IPR001940">
    <property type="entry name" value="Peptidase_S1C"/>
</dbReference>
<evidence type="ECO:0000256" key="4">
    <source>
        <dbReference type="SAM" id="Phobius"/>
    </source>
</evidence>
<keyword evidence="3" id="KW-0720">Serine protease</keyword>
<evidence type="ECO:0000256" key="3">
    <source>
        <dbReference type="ARBA" id="ARBA00022825"/>
    </source>
</evidence>
<dbReference type="InterPro" id="IPR009003">
    <property type="entry name" value="Peptidase_S1_PA"/>
</dbReference>
<feature type="transmembrane region" description="Helical" evidence="4">
    <location>
        <begin position="6"/>
        <end position="25"/>
    </location>
</feature>
<dbReference type="PANTHER" id="PTHR43343">
    <property type="entry name" value="PEPTIDASE S12"/>
    <property type="match status" value="1"/>
</dbReference>
<dbReference type="GO" id="GO:0004252">
    <property type="term" value="F:serine-type endopeptidase activity"/>
    <property type="evidence" value="ECO:0007669"/>
    <property type="project" value="InterPro"/>
</dbReference>
<dbReference type="AlphaFoldDB" id="A0A1H7VUA5"/>
<dbReference type="OrthoDB" id="189537at2"/>
<keyword evidence="4" id="KW-0472">Membrane</keyword>
<keyword evidence="2" id="KW-0378">Hydrolase</keyword>
<dbReference type="PANTHER" id="PTHR43343:SF3">
    <property type="entry name" value="PROTEASE DO-LIKE 8, CHLOROPLASTIC"/>
    <property type="match status" value="1"/>
</dbReference>